<feature type="compositionally biased region" description="Polar residues" evidence="1">
    <location>
        <begin position="212"/>
        <end position="230"/>
    </location>
</feature>
<name>A0A5C5ZMH0_9BACT</name>
<dbReference type="AlphaFoldDB" id="A0A5C5ZMH0"/>
<feature type="region of interest" description="Disordered" evidence="1">
    <location>
        <begin position="194"/>
        <end position="307"/>
    </location>
</feature>
<feature type="region of interest" description="Disordered" evidence="1">
    <location>
        <begin position="1"/>
        <end position="27"/>
    </location>
</feature>
<comment type="caution">
    <text evidence="2">The sequence shown here is derived from an EMBL/GenBank/DDBJ whole genome shotgun (WGS) entry which is preliminary data.</text>
</comment>
<protein>
    <submittedName>
        <fullName evidence="2">Uncharacterized protein</fullName>
    </submittedName>
</protein>
<reference evidence="2 3" key="1">
    <citation type="submission" date="2019-02" db="EMBL/GenBank/DDBJ databases">
        <title>Deep-cultivation of Planctomycetes and their phenomic and genomic characterization uncovers novel biology.</title>
        <authorList>
            <person name="Wiegand S."/>
            <person name="Jogler M."/>
            <person name="Boedeker C."/>
            <person name="Pinto D."/>
            <person name="Vollmers J."/>
            <person name="Rivas-Marin E."/>
            <person name="Kohn T."/>
            <person name="Peeters S.H."/>
            <person name="Heuer A."/>
            <person name="Rast P."/>
            <person name="Oberbeckmann S."/>
            <person name="Bunk B."/>
            <person name="Jeske O."/>
            <person name="Meyerdierks A."/>
            <person name="Storesund J.E."/>
            <person name="Kallscheuer N."/>
            <person name="Luecker S."/>
            <person name="Lage O.M."/>
            <person name="Pohl T."/>
            <person name="Merkel B.J."/>
            <person name="Hornburger P."/>
            <person name="Mueller R.-W."/>
            <person name="Bruemmer F."/>
            <person name="Labrenz M."/>
            <person name="Spormann A.M."/>
            <person name="Op Den Camp H."/>
            <person name="Overmann J."/>
            <person name="Amann R."/>
            <person name="Jetten M.S.M."/>
            <person name="Mascher T."/>
            <person name="Medema M.H."/>
            <person name="Devos D.P."/>
            <person name="Kaster A.-K."/>
            <person name="Ovreas L."/>
            <person name="Rohde M."/>
            <person name="Galperin M.Y."/>
            <person name="Jogler C."/>
        </authorList>
    </citation>
    <scope>NUCLEOTIDE SEQUENCE [LARGE SCALE GENOMIC DNA]</scope>
    <source>
        <strain evidence="2 3">Pla52n</strain>
    </source>
</reference>
<feature type="region of interest" description="Disordered" evidence="1">
    <location>
        <begin position="144"/>
        <end position="172"/>
    </location>
</feature>
<organism evidence="2 3">
    <name type="scientific">Stieleria varia</name>
    <dbReference type="NCBI Taxonomy" id="2528005"/>
    <lineage>
        <taxon>Bacteria</taxon>
        <taxon>Pseudomonadati</taxon>
        <taxon>Planctomycetota</taxon>
        <taxon>Planctomycetia</taxon>
        <taxon>Pirellulales</taxon>
        <taxon>Pirellulaceae</taxon>
        <taxon>Stieleria</taxon>
    </lineage>
</organism>
<feature type="compositionally biased region" description="Polar residues" evidence="1">
    <location>
        <begin position="256"/>
        <end position="266"/>
    </location>
</feature>
<evidence type="ECO:0000313" key="3">
    <source>
        <dbReference type="Proteomes" id="UP000320176"/>
    </source>
</evidence>
<feature type="compositionally biased region" description="Low complexity" evidence="1">
    <location>
        <begin position="294"/>
        <end position="306"/>
    </location>
</feature>
<dbReference type="EMBL" id="SJPN01000028">
    <property type="protein sequence ID" value="TWT88061.1"/>
    <property type="molecule type" value="Genomic_DNA"/>
</dbReference>
<evidence type="ECO:0000256" key="1">
    <source>
        <dbReference type="SAM" id="MobiDB-lite"/>
    </source>
</evidence>
<sequence>MNHTLADQVASGAIEPRPVAGDAPMGCYPPEINGRMVGSIDGGFDGDSSRGSDLDDRLQAIEGIATDINGFFRGFLGRFRQVVIRASQLAEQEEMLKQTLAAVDSQQAEWTLRTEARERDVQEQASLLADAWLTVESERRSKLAHGKAVVPTNPTPTHAQTFTPPGNISLAPAAREHCAPSPIRSQISFAAKDISGRDASKTSPIESDIASDATSEPGNTPSCSTESNEFTADAGPTHSHCSAPDGAQAPIRDASNPGQIVPTSNPDVDCRPPAIKPVAGTVVPPAINPTNPWQQQASSAEAQSDAVKQFQRLRREIRSKQNHQ</sequence>
<proteinExistence type="predicted"/>
<dbReference type="OrthoDB" id="257679at2"/>
<evidence type="ECO:0000313" key="2">
    <source>
        <dbReference type="EMBL" id="TWT88061.1"/>
    </source>
</evidence>
<accession>A0A5C5ZMH0</accession>
<dbReference type="Proteomes" id="UP000320176">
    <property type="component" value="Unassembled WGS sequence"/>
</dbReference>
<feature type="compositionally biased region" description="Polar residues" evidence="1">
    <location>
        <begin position="155"/>
        <end position="166"/>
    </location>
</feature>
<keyword evidence="3" id="KW-1185">Reference proteome</keyword>
<gene>
    <name evidence="2" type="ORF">Pla52n_69120</name>
</gene>
<dbReference type="RefSeq" id="WP_146523751.1">
    <property type="nucleotide sequence ID" value="NZ_CP151726.1"/>
</dbReference>